<organism evidence="1 2">
    <name type="scientific">Elysia marginata</name>
    <dbReference type="NCBI Taxonomy" id="1093978"/>
    <lineage>
        <taxon>Eukaryota</taxon>
        <taxon>Metazoa</taxon>
        <taxon>Spiralia</taxon>
        <taxon>Lophotrochozoa</taxon>
        <taxon>Mollusca</taxon>
        <taxon>Gastropoda</taxon>
        <taxon>Heterobranchia</taxon>
        <taxon>Euthyneura</taxon>
        <taxon>Panpulmonata</taxon>
        <taxon>Sacoglossa</taxon>
        <taxon>Placobranchoidea</taxon>
        <taxon>Plakobranchidae</taxon>
        <taxon>Elysia</taxon>
    </lineage>
</organism>
<sequence length="137" mass="15951">MTSPRHQVRLGAWNAQTMYVTEKTAQVISKMQKYMLHILGISEVRWNGANKYVIPTGEVMYYSCRGDGLHRGGLALIYDRKTNKSLMEWEPINYRIRIFRARLCSRFAKHTIVQCYAPTEEAAADKKDEFYSKLPKI</sequence>
<comment type="caution">
    <text evidence="1">The sequence shown here is derived from an EMBL/GenBank/DDBJ whole genome shotgun (WGS) entry which is preliminary data.</text>
</comment>
<evidence type="ECO:0000313" key="2">
    <source>
        <dbReference type="Proteomes" id="UP000762676"/>
    </source>
</evidence>
<keyword evidence="2" id="KW-1185">Reference proteome</keyword>
<evidence type="ECO:0000313" key="1">
    <source>
        <dbReference type="EMBL" id="GFR96398.1"/>
    </source>
</evidence>
<name>A0AAV4HDV4_9GAST</name>
<dbReference type="SUPFAM" id="SSF56219">
    <property type="entry name" value="DNase I-like"/>
    <property type="match status" value="1"/>
</dbReference>
<dbReference type="InterPro" id="IPR036691">
    <property type="entry name" value="Endo/exonu/phosph_ase_sf"/>
</dbReference>
<accession>A0AAV4HDV4</accession>
<protein>
    <submittedName>
        <fullName evidence="1">Craniofacial development protein 2-like</fullName>
    </submittedName>
</protein>
<gene>
    <name evidence="1" type="ORF">ElyMa_006296800</name>
</gene>
<dbReference type="Proteomes" id="UP000762676">
    <property type="component" value="Unassembled WGS sequence"/>
</dbReference>
<reference evidence="1 2" key="1">
    <citation type="journal article" date="2021" name="Elife">
        <title>Chloroplast acquisition without the gene transfer in kleptoplastic sea slugs, Plakobranchus ocellatus.</title>
        <authorList>
            <person name="Maeda T."/>
            <person name="Takahashi S."/>
            <person name="Yoshida T."/>
            <person name="Shimamura S."/>
            <person name="Takaki Y."/>
            <person name="Nagai Y."/>
            <person name="Toyoda A."/>
            <person name="Suzuki Y."/>
            <person name="Arimoto A."/>
            <person name="Ishii H."/>
            <person name="Satoh N."/>
            <person name="Nishiyama T."/>
            <person name="Hasebe M."/>
            <person name="Maruyama T."/>
            <person name="Minagawa J."/>
            <person name="Obokata J."/>
            <person name="Shigenobu S."/>
        </authorList>
    </citation>
    <scope>NUCLEOTIDE SEQUENCE [LARGE SCALE GENOMIC DNA]</scope>
</reference>
<dbReference type="AlphaFoldDB" id="A0AAV4HDV4"/>
<dbReference type="EMBL" id="BMAT01012661">
    <property type="protein sequence ID" value="GFR96398.1"/>
    <property type="molecule type" value="Genomic_DNA"/>
</dbReference>
<dbReference type="Gene3D" id="3.60.10.10">
    <property type="entry name" value="Endonuclease/exonuclease/phosphatase"/>
    <property type="match status" value="1"/>
</dbReference>
<proteinExistence type="predicted"/>